<sequence>MTFSSPSRTRHSPSRTSTSSSKLNTPRTRSNRILPASHSVYKSDFDQSVKVPVAVVIPSSGSHRLSSRKRPIPITPSNMGVEEVESEGRPSHKKLKTSSSHLTRTRSSKNLKVEHGSGSEDEMALKPVKTIKRSKSILTTSDTESTVNRSSSINNRVKPDSQHHSPQPGPSNAALTTIRSSPNGTRDNLSANVDECEGTTAELGSTRARSPRLSQKDRQRITDDRPKERRSSGLLLSESCLSDVDARCLTAVDELLSGEVEEEDEEEEEEEKEPMAVQRSLSRSPTRISSPLQIASPTIRSTRVNEKQKNDFPKSVKTVTQVVPASTRAREKENRKTINVQEKEQEENSTSKDLPASNRVNEKIKTTNKVVSEKSRNSQKNKFTKEEALPALHKLLDHLSGNSPLPIRIEDLGANRQTILGSTECLVGLEKVEIELRMLLNRTIGEAEGNVLLLCGGRGSGKTAVVKRSLKLLSNPALYGDDGFITITLNGLVQINDRLALRELARQLLLALNANQSEVLGSSDEEFTEIGVGQFTTYANTLKHLLALLEPKASTSQTTGQVSKPLVIILEEFDRFAELDRQAFLYTLLDIVQGSKRTGGICVIGTTAVVDCLDRLEKRVKSRCQSRIQYVIGPQKKVDRIELVRSLLLLYPPLKVSEAEEQEKEESARAFREVWNVELEKFLGQKVVGDWLDRIFGLISEGVPKVLQDLNRLVAKIAQALEQTGELSVPILETLASDLKPRNISTQPWWASELGTLELSILISAKHLTTIHPNGLFNLEMCWDAYRKHIRRSAIKADQDQLDNRTLQHLNTRSQVYGRDAFEMGWERLCHAELILSTSANTLTRGVGLISRRFEFCKLVPFIGQVDKVIANRSELARHLKQWCKNWSD</sequence>
<feature type="domain" description="Origin recognition complex subunit 4 C-terminal" evidence="8">
    <location>
        <begin position="656"/>
        <end position="867"/>
    </location>
</feature>
<dbReference type="GO" id="GO:0003688">
    <property type="term" value="F:DNA replication origin binding"/>
    <property type="evidence" value="ECO:0007669"/>
    <property type="project" value="TreeGrafter"/>
</dbReference>
<feature type="region of interest" description="Disordered" evidence="6">
    <location>
        <begin position="1"/>
        <end position="35"/>
    </location>
</feature>
<evidence type="ECO:0000256" key="4">
    <source>
        <dbReference type="ARBA" id="ARBA00023125"/>
    </source>
</evidence>
<evidence type="ECO:0000313" key="9">
    <source>
        <dbReference type="EMBL" id="KAG0140760.1"/>
    </source>
</evidence>
<feature type="region of interest" description="Disordered" evidence="6">
    <location>
        <begin position="258"/>
        <end position="357"/>
    </location>
</feature>
<feature type="compositionally biased region" description="Acidic residues" evidence="6">
    <location>
        <begin position="259"/>
        <end position="272"/>
    </location>
</feature>
<evidence type="ECO:0000313" key="10">
    <source>
        <dbReference type="Proteomes" id="UP000886653"/>
    </source>
</evidence>
<dbReference type="GO" id="GO:0005664">
    <property type="term" value="C:nuclear origin of replication recognition complex"/>
    <property type="evidence" value="ECO:0007669"/>
    <property type="project" value="TreeGrafter"/>
</dbReference>
<comment type="similarity">
    <text evidence="2">Belongs to the ORC4 family.</text>
</comment>
<evidence type="ECO:0000256" key="1">
    <source>
        <dbReference type="ARBA" id="ARBA00004123"/>
    </source>
</evidence>
<protein>
    <recommendedName>
        <fullName evidence="11">Origin recognition complex subunit 4</fullName>
    </recommendedName>
</protein>
<accession>A0A9P6N6S4</accession>
<dbReference type="OrthoDB" id="343623at2759"/>
<evidence type="ECO:0000259" key="7">
    <source>
        <dbReference type="Pfam" id="PF13191"/>
    </source>
</evidence>
<dbReference type="InterPro" id="IPR032705">
    <property type="entry name" value="ORC4_C"/>
</dbReference>
<keyword evidence="4" id="KW-0238">DNA-binding</keyword>
<dbReference type="Pfam" id="PF14629">
    <property type="entry name" value="ORC4_C"/>
    <property type="match status" value="1"/>
</dbReference>
<evidence type="ECO:0000256" key="6">
    <source>
        <dbReference type="SAM" id="MobiDB-lite"/>
    </source>
</evidence>
<evidence type="ECO:0000256" key="3">
    <source>
        <dbReference type="ARBA" id="ARBA00022705"/>
    </source>
</evidence>
<feature type="region of interest" description="Disordered" evidence="6">
    <location>
        <begin position="58"/>
        <end position="233"/>
    </location>
</feature>
<dbReference type="AlphaFoldDB" id="A0A9P6N6S4"/>
<keyword evidence="10" id="KW-1185">Reference proteome</keyword>
<dbReference type="Pfam" id="PF13191">
    <property type="entry name" value="AAA_16"/>
    <property type="match status" value="1"/>
</dbReference>
<reference evidence="9" key="1">
    <citation type="submission" date="2013-11" db="EMBL/GenBank/DDBJ databases">
        <title>Genome sequence of the fusiform rust pathogen reveals effectors for host alternation and coevolution with pine.</title>
        <authorList>
            <consortium name="DOE Joint Genome Institute"/>
            <person name="Smith K."/>
            <person name="Pendleton A."/>
            <person name="Kubisiak T."/>
            <person name="Anderson C."/>
            <person name="Salamov A."/>
            <person name="Aerts A."/>
            <person name="Riley R."/>
            <person name="Clum A."/>
            <person name="Lindquist E."/>
            <person name="Ence D."/>
            <person name="Campbell M."/>
            <person name="Kronenberg Z."/>
            <person name="Feau N."/>
            <person name="Dhillon B."/>
            <person name="Hamelin R."/>
            <person name="Burleigh J."/>
            <person name="Smith J."/>
            <person name="Yandell M."/>
            <person name="Nelson C."/>
            <person name="Grigoriev I."/>
            <person name="Davis J."/>
        </authorList>
    </citation>
    <scope>NUCLEOTIDE SEQUENCE</scope>
    <source>
        <strain evidence="9">G11</strain>
    </source>
</reference>
<feature type="domain" description="Orc1-like AAA ATPase" evidence="7">
    <location>
        <begin position="435"/>
        <end position="594"/>
    </location>
</feature>
<name>A0A9P6N6S4_9BASI</name>
<dbReference type="Proteomes" id="UP000886653">
    <property type="component" value="Unassembled WGS sequence"/>
</dbReference>
<dbReference type="InterPro" id="IPR016527">
    <property type="entry name" value="ORC4"/>
</dbReference>
<feature type="compositionally biased region" description="Polar residues" evidence="6">
    <location>
        <begin position="136"/>
        <end position="155"/>
    </location>
</feature>
<keyword evidence="3" id="KW-0235">DNA replication</keyword>
<keyword evidence="5" id="KW-0539">Nucleus</keyword>
<dbReference type="PANTHER" id="PTHR12087">
    <property type="entry name" value="ORIGIN RECOGNITION COMPLEX SUBUNIT 4"/>
    <property type="match status" value="1"/>
</dbReference>
<dbReference type="PANTHER" id="PTHR12087:SF0">
    <property type="entry name" value="ORIGIN RECOGNITION COMPLEX SUBUNIT 4"/>
    <property type="match status" value="1"/>
</dbReference>
<comment type="caution">
    <text evidence="9">The sequence shown here is derived from an EMBL/GenBank/DDBJ whole genome shotgun (WGS) entry which is preliminary data.</text>
</comment>
<comment type="subcellular location">
    <subcellularLocation>
        <location evidence="1">Nucleus</location>
    </subcellularLocation>
</comment>
<evidence type="ECO:0000259" key="8">
    <source>
        <dbReference type="Pfam" id="PF14629"/>
    </source>
</evidence>
<evidence type="ECO:0000256" key="2">
    <source>
        <dbReference type="ARBA" id="ARBA00005334"/>
    </source>
</evidence>
<dbReference type="Gene3D" id="3.40.50.300">
    <property type="entry name" value="P-loop containing nucleotide triphosphate hydrolases"/>
    <property type="match status" value="1"/>
</dbReference>
<evidence type="ECO:0000256" key="5">
    <source>
        <dbReference type="ARBA" id="ARBA00023242"/>
    </source>
</evidence>
<dbReference type="InterPro" id="IPR041664">
    <property type="entry name" value="AAA_16"/>
</dbReference>
<evidence type="ECO:0008006" key="11">
    <source>
        <dbReference type="Google" id="ProtNLM"/>
    </source>
</evidence>
<feature type="compositionally biased region" description="Polar residues" evidence="6">
    <location>
        <begin position="279"/>
        <end position="302"/>
    </location>
</feature>
<organism evidence="9 10">
    <name type="scientific">Cronartium quercuum f. sp. fusiforme G11</name>
    <dbReference type="NCBI Taxonomy" id="708437"/>
    <lineage>
        <taxon>Eukaryota</taxon>
        <taxon>Fungi</taxon>
        <taxon>Dikarya</taxon>
        <taxon>Basidiomycota</taxon>
        <taxon>Pucciniomycotina</taxon>
        <taxon>Pucciniomycetes</taxon>
        <taxon>Pucciniales</taxon>
        <taxon>Coleosporiaceae</taxon>
        <taxon>Cronartium</taxon>
    </lineage>
</organism>
<feature type="compositionally biased region" description="Basic and acidic residues" evidence="6">
    <location>
        <begin position="303"/>
        <end position="314"/>
    </location>
</feature>
<feature type="compositionally biased region" description="Basic and acidic residues" evidence="6">
    <location>
        <begin position="214"/>
        <end position="231"/>
    </location>
</feature>
<feature type="compositionally biased region" description="Polar residues" evidence="6">
    <location>
        <begin position="173"/>
        <end position="191"/>
    </location>
</feature>
<dbReference type="GO" id="GO:0006270">
    <property type="term" value="P:DNA replication initiation"/>
    <property type="evidence" value="ECO:0007669"/>
    <property type="project" value="TreeGrafter"/>
</dbReference>
<dbReference type="SUPFAM" id="SSF52540">
    <property type="entry name" value="P-loop containing nucleoside triphosphate hydrolases"/>
    <property type="match status" value="1"/>
</dbReference>
<dbReference type="InterPro" id="IPR027417">
    <property type="entry name" value="P-loop_NTPase"/>
</dbReference>
<dbReference type="EMBL" id="MU167422">
    <property type="protein sequence ID" value="KAG0140760.1"/>
    <property type="molecule type" value="Genomic_DNA"/>
</dbReference>
<proteinExistence type="inferred from homology"/>
<gene>
    <name evidence="9" type="ORF">CROQUDRAFT_136534</name>
</gene>